<evidence type="ECO:0000313" key="3">
    <source>
        <dbReference type="Proteomes" id="UP001367513"/>
    </source>
</evidence>
<dbReference type="Pfam" id="PF19054">
    <property type="entry name" value="DUF5753"/>
    <property type="match status" value="1"/>
</dbReference>
<name>A0ABU9ADI6_PSEA5</name>
<dbReference type="PROSITE" id="PS50943">
    <property type="entry name" value="HTH_CROC1"/>
    <property type="match status" value="1"/>
</dbReference>
<reference evidence="2 3" key="1">
    <citation type="submission" date="2024-03" db="EMBL/GenBank/DDBJ databases">
        <title>Draft genome sequence of Pseudonocardia carboxydivorans JCM 14827.</title>
        <authorList>
            <person name="Duangmal K."/>
        </authorList>
    </citation>
    <scope>NUCLEOTIDE SEQUENCE [LARGE SCALE GENOMIC DNA]</scope>
    <source>
        <strain evidence="2 3">JCM 14827</strain>
    </source>
</reference>
<feature type="domain" description="HTH cro/C1-type" evidence="1">
    <location>
        <begin position="18"/>
        <end position="72"/>
    </location>
</feature>
<dbReference type="CDD" id="cd00093">
    <property type="entry name" value="HTH_XRE"/>
    <property type="match status" value="1"/>
</dbReference>
<dbReference type="Proteomes" id="UP001367513">
    <property type="component" value="Unassembled WGS sequence"/>
</dbReference>
<keyword evidence="3" id="KW-1185">Reference proteome</keyword>
<dbReference type="EMBL" id="JBBPIX010000003">
    <property type="protein sequence ID" value="MEK6463814.1"/>
    <property type="molecule type" value="Genomic_DNA"/>
</dbReference>
<dbReference type="Pfam" id="PF13560">
    <property type="entry name" value="HTH_31"/>
    <property type="match status" value="1"/>
</dbReference>
<dbReference type="RefSeq" id="WP_346102586.1">
    <property type="nucleotide sequence ID" value="NZ_BAAAOD010000010.1"/>
</dbReference>
<accession>A0ABU9ADI6</accession>
<evidence type="ECO:0000259" key="1">
    <source>
        <dbReference type="PROSITE" id="PS50943"/>
    </source>
</evidence>
<dbReference type="SUPFAM" id="SSF47413">
    <property type="entry name" value="lambda repressor-like DNA-binding domains"/>
    <property type="match status" value="1"/>
</dbReference>
<proteinExistence type="predicted"/>
<dbReference type="InterPro" id="IPR043917">
    <property type="entry name" value="DUF5753"/>
</dbReference>
<dbReference type="InterPro" id="IPR001387">
    <property type="entry name" value="Cro/C1-type_HTH"/>
</dbReference>
<evidence type="ECO:0000313" key="2">
    <source>
        <dbReference type="EMBL" id="MEK6463814.1"/>
    </source>
</evidence>
<dbReference type="InterPro" id="IPR010982">
    <property type="entry name" value="Lambda_DNA-bd_dom_sf"/>
</dbReference>
<comment type="caution">
    <text evidence="2">The sequence shown here is derived from an EMBL/GenBank/DDBJ whole genome shotgun (WGS) entry which is preliminary data.</text>
</comment>
<dbReference type="SMART" id="SM00530">
    <property type="entry name" value="HTH_XRE"/>
    <property type="match status" value="1"/>
</dbReference>
<sequence length="291" mass="32773">MTVTHGPVVIRRRLGWALKQLRVKRKRQLSEVARLLEVSPSKLSRIETGQVEPKYRDVRDLLDVYDAGEAERTQILEWANEAKQPGWWQPFAVDVPADLDFYISLESEARAISIYSMPINGLLQTEEYARAILGSAVPTRTVAELDVLVDIRMRRQNVLSTGDGHDQTLTLHAVLDESALLRGPSQGTVMTNQLSALLDHSDRENVTLQVLPFEAGYTLASSTFALFEPRESDDWSVVNVESTGADAYFDTPADVAKYRTIWADVVDSSLDPDASRDRIRRVRDRFVSRTT</sequence>
<organism evidence="2 3">
    <name type="scientific">Pseudonocardia alni subsp. carboxydivorans</name>
    <dbReference type="NCBI Taxonomy" id="415010"/>
    <lineage>
        <taxon>Bacteria</taxon>
        <taxon>Bacillati</taxon>
        <taxon>Actinomycetota</taxon>
        <taxon>Actinomycetes</taxon>
        <taxon>Pseudonocardiales</taxon>
        <taxon>Pseudonocardiaceae</taxon>
        <taxon>Pseudonocardia</taxon>
    </lineage>
</organism>
<gene>
    <name evidence="2" type="ORF">WG925_08715</name>
</gene>
<protein>
    <submittedName>
        <fullName evidence="2">Helix-turn-helix transcriptional regulator</fullName>
    </submittedName>
</protein>
<dbReference type="Gene3D" id="1.10.260.40">
    <property type="entry name" value="lambda repressor-like DNA-binding domains"/>
    <property type="match status" value="1"/>
</dbReference>